<dbReference type="EC" id="3.5.4.25" evidence="13"/>
<evidence type="ECO:0000259" key="15">
    <source>
        <dbReference type="Pfam" id="PF00925"/>
    </source>
</evidence>
<dbReference type="NCBIfam" id="TIGR00506">
    <property type="entry name" value="ribB"/>
    <property type="match status" value="1"/>
</dbReference>
<evidence type="ECO:0000256" key="11">
    <source>
        <dbReference type="ARBA" id="ARBA00023134"/>
    </source>
</evidence>
<dbReference type="InterPro" id="IPR017945">
    <property type="entry name" value="DHBP_synth_RibB-like_a/b_dom"/>
</dbReference>
<keyword evidence="11 13" id="KW-0342">GTP-binding</keyword>
<dbReference type="InterPro" id="IPR036144">
    <property type="entry name" value="RibA-like_sf"/>
</dbReference>
<evidence type="ECO:0000256" key="13">
    <source>
        <dbReference type="HAMAP-Rule" id="MF_00179"/>
    </source>
</evidence>
<feature type="binding site" evidence="13">
    <location>
        <position position="286"/>
    </location>
    <ligand>
        <name>Zn(2+)</name>
        <dbReference type="ChEBI" id="CHEBI:29105"/>
        <note>catalytic</note>
    </ligand>
</feature>
<reference evidence="16 17" key="1">
    <citation type="journal article" date="2021" name="Int. J. Syst. Evol. Microbiol.">
        <title>Reticulibacter mediterranei gen. nov., sp. nov., within the new family Reticulibacteraceae fam. nov., and Ktedonospora formicarum gen. nov., sp. nov., Ktedonobacter robiniae sp. nov., Dictyobacter formicarum sp. nov. and Dictyobacter arantiisoli sp. nov., belonging to the class Ktedonobacteria.</title>
        <authorList>
            <person name="Yabe S."/>
            <person name="Zheng Y."/>
            <person name="Wang C.M."/>
            <person name="Sakai Y."/>
            <person name="Abe K."/>
            <person name="Yokota A."/>
            <person name="Donadio S."/>
            <person name="Cavaletti L."/>
            <person name="Monciardini P."/>
        </authorList>
    </citation>
    <scope>NUCLEOTIDE SEQUENCE [LARGE SCALE GENOMIC DNA]</scope>
    <source>
        <strain evidence="16 17">SOSP1-30</strain>
    </source>
</reference>
<feature type="site" description="Essential for catalytic activity" evidence="14">
    <location>
        <position position="144"/>
    </location>
</feature>
<proteinExistence type="inferred from homology"/>
<keyword evidence="8 13" id="KW-0547">Nucleotide-binding</keyword>
<evidence type="ECO:0000256" key="3">
    <source>
        <dbReference type="ARBA" id="ARBA00004853"/>
    </source>
</evidence>
<comment type="subunit">
    <text evidence="14">Homodimer.</text>
</comment>
<evidence type="ECO:0000256" key="9">
    <source>
        <dbReference type="ARBA" id="ARBA00022801"/>
    </source>
</evidence>
<dbReference type="HAMAP" id="MF_00180">
    <property type="entry name" value="RibB"/>
    <property type="match status" value="1"/>
</dbReference>
<dbReference type="PIRSF" id="PIRSF001259">
    <property type="entry name" value="RibA"/>
    <property type="match status" value="1"/>
</dbReference>
<feature type="binding site" evidence="14">
    <location>
        <position position="46"/>
    </location>
    <ligand>
        <name>Mg(2+)</name>
        <dbReference type="ChEBI" id="CHEBI:18420"/>
        <label>2</label>
    </ligand>
</feature>
<comment type="catalytic activity">
    <reaction evidence="12 13">
        <text>GTP + 4 H2O = 2,5-diamino-6-hydroxy-4-(5-phosphoribosylamino)-pyrimidine + formate + 2 phosphate + 3 H(+)</text>
        <dbReference type="Rhea" id="RHEA:23704"/>
        <dbReference type="ChEBI" id="CHEBI:15377"/>
        <dbReference type="ChEBI" id="CHEBI:15378"/>
        <dbReference type="ChEBI" id="CHEBI:15740"/>
        <dbReference type="ChEBI" id="CHEBI:37565"/>
        <dbReference type="ChEBI" id="CHEBI:43474"/>
        <dbReference type="ChEBI" id="CHEBI:58614"/>
        <dbReference type="EC" id="3.5.4.25"/>
    </reaction>
</comment>
<feature type="binding site" evidence="13">
    <location>
        <begin position="313"/>
        <end position="315"/>
    </location>
    <ligand>
        <name>GTP</name>
        <dbReference type="ChEBI" id="CHEBI:37565"/>
    </ligand>
</feature>
<dbReference type="NCBIfam" id="TIGR00505">
    <property type="entry name" value="ribA"/>
    <property type="match status" value="1"/>
</dbReference>
<evidence type="ECO:0000256" key="1">
    <source>
        <dbReference type="ARBA" id="ARBA00000141"/>
    </source>
</evidence>
<feature type="binding site" evidence="13">
    <location>
        <position position="275"/>
    </location>
    <ligand>
        <name>Zn(2+)</name>
        <dbReference type="ChEBI" id="CHEBI:29105"/>
        <note>catalytic</note>
    </ligand>
</feature>
<dbReference type="InterPro" id="IPR032677">
    <property type="entry name" value="GTP_cyclohydro_II"/>
</dbReference>
<evidence type="ECO:0000256" key="12">
    <source>
        <dbReference type="ARBA" id="ARBA00049295"/>
    </source>
</evidence>
<comment type="function">
    <text evidence="13">Catalyzes the conversion of GTP to 2,5-diamino-6-ribosylamino-4(3H)-pyrimidinone 5'-phosphate (DARP), formate and pyrophosphate.</text>
</comment>
<keyword evidence="14" id="KW-0460">Magnesium</keyword>
<feature type="binding site" evidence="14">
    <location>
        <begin position="45"/>
        <end position="46"/>
    </location>
    <ligand>
        <name>D-ribulose 5-phosphate</name>
        <dbReference type="ChEBI" id="CHEBI:58121"/>
    </ligand>
</feature>
<feature type="binding site" evidence="13">
    <location>
        <position position="335"/>
    </location>
    <ligand>
        <name>GTP</name>
        <dbReference type="ChEBI" id="CHEBI:37565"/>
    </ligand>
</feature>
<dbReference type="RefSeq" id="WP_201375117.1">
    <property type="nucleotide sequence ID" value="NZ_BNJG01000003.1"/>
</dbReference>
<dbReference type="EC" id="4.1.99.12" evidence="14"/>
<feature type="active site" description="Nucleophile" evidence="13">
    <location>
        <position position="349"/>
    </location>
</feature>
<feature type="binding site" evidence="14">
    <location>
        <begin position="158"/>
        <end position="162"/>
    </location>
    <ligand>
        <name>D-ribulose 5-phosphate</name>
        <dbReference type="ChEBI" id="CHEBI:58121"/>
    </ligand>
</feature>
<feature type="binding site" evidence="14">
    <location>
        <position position="161"/>
    </location>
    <ligand>
        <name>Mg(2+)</name>
        <dbReference type="ChEBI" id="CHEBI:18420"/>
        <label>2</label>
    </ligand>
</feature>
<dbReference type="InterPro" id="IPR000422">
    <property type="entry name" value="DHBP_synthase_RibB"/>
</dbReference>
<feature type="binding site" evidence="14">
    <location>
        <position position="46"/>
    </location>
    <ligand>
        <name>Mg(2+)</name>
        <dbReference type="ChEBI" id="CHEBI:18420"/>
        <label>1</label>
    </ligand>
</feature>
<dbReference type="CDD" id="cd00641">
    <property type="entry name" value="GTP_cyclohydro2"/>
    <property type="match status" value="1"/>
</dbReference>
<dbReference type="Pfam" id="PF00926">
    <property type="entry name" value="DHBP_synthase"/>
    <property type="match status" value="1"/>
</dbReference>
<feature type="binding site" evidence="13">
    <location>
        <position position="375"/>
    </location>
    <ligand>
        <name>GTP</name>
        <dbReference type="ChEBI" id="CHEBI:37565"/>
    </ligand>
</feature>
<gene>
    <name evidence="16" type="primary">ribBA</name>
    <name evidence="13" type="synonym">ribA</name>
    <name evidence="14" type="synonym">ribB</name>
    <name evidence="16" type="ORF">KSB_73490</name>
</gene>
<dbReference type="Gene3D" id="3.40.50.10990">
    <property type="entry name" value="GTP cyclohydrolase II"/>
    <property type="match status" value="1"/>
</dbReference>
<comment type="function">
    <text evidence="2 14">Catalyzes the conversion of D-ribulose 5-phosphate to formate and 3,4-dihydroxy-2-butanone 4-phosphate.</text>
</comment>
<keyword evidence="9 13" id="KW-0378">Hydrolase</keyword>
<evidence type="ECO:0000256" key="6">
    <source>
        <dbReference type="ARBA" id="ARBA00022619"/>
    </source>
</evidence>
<comment type="caution">
    <text evidence="16">The sequence shown here is derived from an EMBL/GenBank/DDBJ whole genome shotgun (WGS) entry which is preliminary data.</text>
</comment>
<feature type="site" description="Essential for catalytic activity" evidence="14">
    <location>
        <position position="182"/>
    </location>
</feature>
<evidence type="ECO:0000256" key="14">
    <source>
        <dbReference type="HAMAP-Rule" id="MF_00180"/>
    </source>
</evidence>
<protein>
    <recommendedName>
        <fullName evidence="13 14">Multifunctional fusion protein</fullName>
    </recommendedName>
    <domain>
        <recommendedName>
            <fullName evidence="13">GTP cyclohydrolase-2</fullName>
            <ecNumber evidence="13">3.5.4.25</ecNumber>
        </recommendedName>
        <alternativeName>
            <fullName evidence="13">GTP cyclohydrolase II</fullName>
        </alternativeName>
    </domain>
    <domain>
        <recommendedName>
            <fullName evidence="14">3,4-dihydroxy-2-butanone 4-phosphate synthase</fullName>
            <shortName evidence="14">DHBP synthase</shortName>
            <ecNumber evidence="14">4.1.99.12</ecNumber>
        </recommendedName>
    </domain>
</protein>
<keyword evidence="6 14" id="KW-0686">Riboflavin biosynthesis</keyword>
<name>A0ABQ3V168_9CHLR</name>
<keyword evidence="14" id="KW-0456">Lyase</keyword>
<dbReference type="PANTHER" id="PTHR21327">
    <property type="entry name" value="GTP CYCLOHYDROLASE II-RELATED"/>
    <property type="match status" value="1"/>
</dbReference>
<organism evidence="16 17">
    <name type="scientific">Ktedonobacter robiniae</name>
    <dbReference type="NCBI Taxonomy" id="2778365"/>
    <lineage>
        <taxon>Bacteria</taxon>
        <taxon>Bacillati</taxon>
        <taxon>Chloroflexota</taxon>
        <taxon>Ktedonobacteria</taxon>
        <taxon>Ktedonobacterales</taxon>
        <taxon>Ktedonobacteraceae</taxon>
        <taxon>Ktedonobacter</taxon>
    </lineage>
</organism>
<feature type="binding site" evidence="13">
    <location>
        <position position="370"/>
    </location>
    <ligand>
        <name>GTP</name>
        <dbReference type="ChEBI" id="CHEBI:37565"/>
    </ligand>
</feature>
<comment type="pathway">
    <text evidence="3 13">Cofactor biosynthesis; riboflavin biosynthesis; 5-amino-6-(D-ribitylamino)uracil from GTP: step 1/4.</text>
</comment>
<feature type="active site" description="Proton acceptor" evidence="13">
    <location>
        <position position="347"/>
    </location>
</feature>
<comment type="cofactor">
    <cofactor evidence="14">
        <name>Mg(2+)</name>
        <dbReference type="ChEBI" id="CHEBI:18420"/>
    </cofactor>
    <cofactor evidence="14">
        <name>Mn(2+)</name>
        <dbReference type="ChEBI" id="CHEBI:29035"/>
    </cofactor>
    <text evidence="14">Binds 2 divalent metal cations per subunit. Magnesium or manganese.</text>
</comment>
<dbReference type="Gene3D" id="3.90.870.10">
    <property type="entry name" value="DHBP synthase"/>
    <property type="match status" value="1"/>
</dbReference>
<keyword evidence="10 13" id="KW-0862">Zinc</keyword>
<feature type="binding site" evidence="13">
    <location>
        <position position="291"/>
    </location>
    <ligand>
        <name>GTP</name>
        <dbReference type="ChEBI" id="CHEBI:37565"/>
    </ligand>
</feature>
<evidence type="ECO:0000256" key="4">
    <source>
        <dbReference type="ARBA" id="ARBA00004904"/>
    </source>
</evidence>
<feature type="binding site" evidence="13">
    <location>
        <position position="288"/>
    </location>
    <ligand>
        <name>Zn(2+)</name>
        <dbReference type="ChEBI" id="CHEBI:29105"/>
        <note>catalytic</note>
    </ligand>
</feature>
<evidence type="ECO:0000313" key="16">
    <source>
        <dbReference type="EMBL" id="GHO58874.1"/>
    </source>
</evidence>
<keyword evidence="7 14" id="KW-0479">Metal-binding</keyword>
<comment type="similarity">
    <text evidence="14">Belongs to the DHBP synthase family.</text>
</comment>
<dbReference type="EMBL" id="BNJG01000003">
    <property type="protein sequence ID" value="GHO58874.1"/>
    <property type="molecule type" value="Genomic_DNA"/>
</dbReference>
<comment type="catalytic activity">
    <reaction evidence="1 14">
        <text>D-ribulose 5-phosphate = (2S)-2-hydroxy-3-oxobutyl phosphate + formate + H(+)</text>
        <dbReference type="Rhea" id="RHEA:18457"/>
        <dbReference type="ChEBI" id="CHEBI:15378"/>
        <dbReference type="ChEBI" id="CHEBI:15740"/>
        <dbReference type="ChEBI" id="CHEBI:58121"/>
        <dbReference type="ChEBI" id="CHEBI:58830"/>
        <dbReference type="EC" id="4.1.99.12"/>
    </reaction>
</comment>
<comment type="similarity">
    <text evidence="5">In the N-terminal section; belongs to the DHBP synthase family.</text>
</comment>
<dbReference type="SUPFAM" id="SSF142695">
    <property type="entry name" value="RibA-like"/>
    <property type="match status" value="1"/>
</dbReference>
<evidence type="ECO:0000256" key="10">
    <source>
        <dbReference type="ARBA" id="ARBA00022833"/>
    </source>
</evidence>
<keyword evidence="17" id="KW-1185">Reference proteome</keyword>
<feature type="domain" description="GTP cyclohydrolase II" evidence="15">
    <location>
        <begin position="226"/>
        <end position="387"/>
    </location>
</feature>
<evidence type="ECO:0000256" key="2">
    <source>
        <dbReference type="ARBA" id="ARBA00002284"/>
    </source>
</evidence>
<dbReference type="NCBIfam" id="NF001591">
    <property type="entry name" value="PRK00393.1"/>
    <property type="match status" value="1"/>
</dbReference>
<dbReference type="Proteomes" id="UP000654345">
    <property type="component" value="Unassembled WGS sequence"/>
</dbReference>
<sequence>MQTLGLNIHAQELEAGSQTHYISVPEAIEAMRAGKMVLICDDEERENEADLCLAAQFVTPEAINFMLRSARGLICTSLSTERLAALKLPMLDQSDQPLQGTAFTSSVDARSGTTTGISARDRATTIRALVNPATQPSDLARPGHVFPLMARPQGTLERRGHTEASVDLARLAGLEPAAVICEVLNDEGEAARGEELHALARQWGIGIVTVDAIAHYRSQEQVRLIATTRLPIANSNFLLRDYLEIASDQHYLAFSLGDLATDRQEPPLLRLHSACTTGDIFGSKRCDCQAQLHTSLQRIAEEGRGILIYLPQEGRGIGLSAKIQAYALQDQGYDTISANELLGYPVDARRYDSALAILRDLSLTHVRLLTNNPRKIQALNESGIQVERVSLEIKPTHENQSYLATKQQRLGHLLQLGTSHGANQEGTIL</sequence>
<comment type="pathway">
    <text evidence="4 14">Cofactor biosynthesis; riboflavin biosynthesis; 2-hydroxy-3-oxobutyl phosphate from D-ribulose 5-phosphate: step 1/1.</text>
</comment>
<comment type="cofactor">
    <cofactor evidence="13">
        <name>Zn(2+)</name>
        <dbReference type="ChEBI" id="CHEBI:29105"/>
    </cofactor>
    <text evidence="13">Binds 1 zinc ion per subunit.</text>
</comment>
<dbReference type="PANTHER" id="PTHR21327:SF18">
    <property type="entry name" value="3,4-DIHYDROXY-2-BUTANONE 4-PHOSPHATE SYNTHASE"/>
    <property type="match status" value="1"/>
</dbReference>
<evidence type="ECO:0000313" key="17">
    <source>
        <dbReference type="Proteomes" id="UP000654345"/>
    </source>
</evidence>
<dbReference type="Pfam" id="PF00925">
    <property type="entry name" value="GTP_cyclohydro2"/>
    <property type="match status" value="1"/>
</dbReference>
<feature type="binding site" evidence="14">
    <location>
        <position position="50"/>
    </location>
    <ligand>
        <name>D-ribulose 5-phosphate</name>
        <dbReference type="ChEBI" id="CHEBI:58121"/>
    </ligand>
</feature>
<evidence type="ECO:0000256" key="5">
    <source>
        <dbReference type="ARBA" id="ARBA00005520"/>
    </source>
</evidence>
<comment type="similarity">
    <text evidence="13">Belongs to the GTP cyclohydrolase II family.</text>
</comment>
<evidence type="ECO:0000256" key="8">
    <source>
        <dbReference type="ARBA" id="ARBA00022741"/>
    </source>
</evidence>
<feature type="binding site" evidence="13">
    <location>
        <begin position="270"/>
        <end position="274"/>
    </location>
    <ligand>
        <name>GTP</name>
        <dbReference type="ChEBI" id="CHEBI:37565"/>
    </ligand>
</feature>
<keyword evidence="14" id="KW-0464">Manganese</keyword>
<dbReference type="HAMAP" id="MF_00179">
    <property type="entry name" value="RibA"/>
    <property type="match status" value="1"/>
</dbReference>
<accession>A0ABQ3V168</accession>
<dbReference type="InterPro" id="IPR000926">
    <property type="entry name" value="RibA"/>
</dbReference>
<dbReference type="SUPFAM" id="SSF55821">
    <property type="entry name" value="YrdC/RibB"/>
    <property type="match status" value="1"/>
</dbReference>
<evidence type="ECO:0000256" key="7">
    <source>
        <dbReference type="ARBA" id="ARBA00022723"/>
    </source>
</evidence>